<evidence type="ECO:0000313" key="1">
    <source>
        <dbReference type="EMBL" id="CAX53562.1"/>
    </source>
</evidence>
<keyword evidence="1" id="KW-0614">Plasmid</keyword>
<evidence type="ECO:0000313" key="2">
    <source>
        <dbReference type="Proteomes" id="UP000008793"/>
    </source>
</evidence>
<sequence length="41" mass="4815">MFLTPHRKNILRPEYRCGRLTFLVNNEEKALDKKTVPGLKS</sequence>
<name>D8MJW4_ERWBE</name>
<dbReference type="HOGENOM" id="CLU_3269766_0_0_6"/>
<dbReference type="AlphaFoldDB" id="D8MJW4"/>
<dbReference type="KEGG" id="ebi:EbC_pEb17201090"/>
<accession>D8MJW4</accession>
<keyword evidence="2" id="KW-1185">Reference proteome</keyword>
<protein>
    <submittedName>
        <fullName evidence="1">Uncharacterized protein</fullName>
    </submittedName>
</protein>
<gene>
    <name evidence="1" type="ordered locus">EbC_pEb17201090</name>
</gene>
<dbReference type="Proteomes" id="UP000008793">
    <property type="component" value="Plasmid pEB170"/>
</dbReference>
<reference evidence="1 2" key="1">
    <citation type="journal article" date="2010" name="BMC Genomics">
        <title>Genome comparison of the epiphytic bacteria Erwinia billingiae and E. tasmaniensis with the pear pathogen E. pyrifoliae.</title>
        <authorList>
            <person name="Kube M."/>
            <person name="Migdoll A.M."/>
            <person name="Gehring I."/>
            <person name="Heitmann K."/>
            <person name="Mayer Y."/>
            <person name="Kuhl H."/>
            <person name="Knaust F."/>
            <person name="Geider K."/>
            <person name="Reinhardt R."/>
        </authorList>
    </citation>
    <scope>NUCLEOTIDE SEQUENCE [LARGE SCALE GENOMIC DNA]</scope>
    <source>
        <strain evidence="1 2">Eb661</strain>
        <plasmid evidence="1">pEB170</plasmid>
    </source>
</reference>
<organism evidence="2">
    <name type="scientific">Erwinia billingiae (strain Eb661)</name>
    <dbReference type="NCBI Taxonomy" id="634500"/>
    <lineage>
        <taxon>Bacteria</taxon>
        <taxon>Pseudomonadati</taxon>
        <taxon>Pseudomonadota</taxon>
        <taxon>Gammaproteobacteria</taxon>
        <taxon>Enterobacterales</taxon>
        <taxon>Erwiniaceae</taxon>
        <taxon>Erwinia</taxon>
    </lineage>
</organism>
<geneLocation type="plasmid" evidence="1 2">
    <name>pEB170</name>
</geneLocation>
<proteinExistence type="predicted"/>
<dbReference type="EMBL" id="FP236830">
    <property type="protein sequence ID" value="CAX53562.1"/>
    <property type="molecule type" value="Genomic_DNA"/>
</dbReference>